<keyword evidence="4" id="KW-1185">Reference proteome</keyword>
<keyword evidence="1" id="KW-0233">DNA recombination</keyword>
<dbReference type="EMBL" id="OFSM01000095">
    <property type="protein sequence ID" value="SOY32911.1"/>
    <property type="molecule type" value="Genomic_DNA"/>
</dbReference>
<evidence type="ECO:0000313" key="3">
    <source>
        <dbReference type="EMBL" id="SOY32911.1"/>
    </source>
</evidence>
<dbReference type="PANTHER" id="PTHR30349:SF64">
    <property type="entry name" value="PROPHAGE INTEGRASE INTD-RELATED"/>
    <property type="match status" value="1"/>
</dbReference>
<evidence type="ECO:0000313" key="4">
    <source>
        <dbReference type="Proteomes" id="UP000236311"/>
    </source>
</evidence>
<dbReference type="GO" id="GO:0015074">
    <property type="term" value="P:DNA integration"/>
    <property type="evidence" value="ECO:0007669"/>
    <property type="project" value="InterPro"/>
</dbReference>
<dbReference type="Gene3D" id="1.10.443.10">
    <property type="entry name" value="Intergrase catalytic core"/>
    <property type="match status" value="1"/>
</dbReference>
<dbReference type="AlphaFoldDB" id="A0A2K4ZQZ0"/>
<dbReference type="GO" id="GO:0003677">
    <property type="term" value="F:DNA binding"/>
    <property type="evidence" value="ECO:0007669"/>
    <property type="project" value="InterPro"/>
</dbReference>
<dbReference type="Pfam" id="PF00589">
    <property type="entry name" value="Phage_integrase"/>
    <property type="match status" value="1"/>
</dbReference>
<dbReference type="InterPro" id="IPR011010">
    <property type="entry name" value="DNA_brk_join_enz"/>
</dbReference>
<name>A0A2K4ZQZ0_9FIRM</name>
<evidence type="ECO:0000259" key="2">
    <source>
        <dbReference type="PROSITE" id="PS51898"/>
    </source>
</evidence>
<evidence type="ECO:0000256" key="1">
    <source>
        <dbReference type="ARBA" id="ARBA00023172"/>
    </source>
</evidence>
<dbReference type="PANTHER" id="PTHR30349">
    <property type="entry name" value="PHAGE INTEGRASE-RELATED"/>
    <property type="match status" value="1"/>
</dbReference>
<dbReference type="InterPro" id="IPR050090">
    <property type="entry name" value="Tyrosine_recombinase_XerCD"/>
</dbReference>
<dbReference type="InterPro" id="IPR002104">
    <property type="entry name" value="Integrase_catalytic"/>
</dbReference>
<feature type="domain" description="Tyr recombinase" evidence="2">
    <location>
        <begin position="103"/>
        <end position="302"/>
    </location>
</feature>
<dbReference type="Proteomes" id="UP000236311">
    <property type="component" value="Unassembled WGS sequence"/>
</dbReference>
<dbReference type="RefSeq" id="WP_103242777.1">
    <property type="nucleotide sequence ID" value="NZ_JANJZD010000084.1"/>
</dbReference>
<proteinExistence type="predicted"/>
<dbReference type="SUPFAM" id="SSF56349">
    <property type="entry name" value="DNA breaking-rejoining enzymes"/>
    <property type="match status" value="1"/>
</dbReference>
<protein>
    <submittedName>
        <fullName evidence="3">Tyrosine recombinase XerD</fullName>
    </submittedName>
</protein>
<dbReference type="GO" id="GO:0006310">
    <property type="term" value="P:DNA recombination"/>
    <property type="evidence" value="ECO:0007669"/>
    <property type="project" value="UniProtKB-KW"/>
</dbReference>
<dbReference type="InterPro" id="IPR013762">
    <property type="entry name" value="Integrase-like_cat_sf"/>
</dbReference>
<dbReference type="PROSITE" id="PS51898">
    <property type="entry name" value="TYR_RECOMBINASE"/>
    <property type="match status" value="1"/>
</dbReference>
<organism evidence="3 4">
    <name type="scientific">Acetatifactor muris</name>
    <dbReference type="NCBI Taxonomy" id="879566"/>
    <lineage>
        <taxon>Bacteria</taxon>
        <taxon>Bacillati</taxon>
        <taxon>Bacillota</taxon>
        <taxon>Clostridia</taxon>
        <taxon>Lachnospirales</taxon>
        <taxon>Lachnospiraceae</taxon>
        <taxon>Acetatifactor</taxon>
    </lineage>
</organism>
<reference evidence="3 4" key="1">
    <citation type="submission" date="2018-01" db="EMBL/GenBank/DDBJ databases">
        <authorList>
            <person name="Gaut B.S."/>
            <person name="Morton B.R."/>
            <person name="Clegg M.T."/>
            <person name="Duvall M.R."/>
        </authorList>
    </citation>
    <scope>NUCLEOTIDE SEQUENCE [LARGE SCALE GENOMIC DNA]</scope>
    <source>
        <strain evidence="3">GP69</strain>
    </source>
</reference>
<dbReference type="OrthoDB" id="9766545at2"/>
<gene>
    <name evidence="3" type="primary">xerD_11</name>
    <name evidence="3" type="ORF">AMURIS_05679</name>
</gene>
<sequence length="313" mass="37246">MVSFQSKFASDIQRMREWRKILGYAEDSYDRHLVQFDRYCRDVFPDADVLTWDIALSYLQAKRERCDIYVDVAAVRNLGRYQILSGKDACVFPADYFSYKKRNLPYIMSEEECRRFFHATDRYPHNPASPLMEYTAATIFRLQYSTGMRPQEVRHLKRQDFDFSHDTIYIADSKRHKDRRIAVDHGIMDMCRNYDSIARGMYPGTEIFFPNRNGNEHWAQSISTLFHKCWKIAGNPEVPERYCTPYILRHNFATQTLTRWMEEGKDFGQFLPYLSAYMGHQTFRETCYYLHLLPERLSKMEFMDISGMIGGER</sequence>
<accession>A0A2K4ZQZ0</accession>